<keyword evidence="1" id="KW-1133">Transmembrane helix</keyword>
<dbReference type="AlphaFoldDB" id="A0A9P8P350"/>
<reference evidence="2" key="1">
    <citation type="journal article" date="2021" name="Open Biol.">
        <title>Shared evolutionary footprints suggest mitochondrial oxidative damage underlies multiple complex I losses in fungi.</title>
        <authorList>
            <person name="Schikora-Tamarit M.A."/>
            <person name="Marcet-Houben M."/>
            <person name="Nosek J."/>
            <person name="Gabaldon T."/>
        </authorList>
    </citation>
    <scope>NUCLEOTIDE SEQUENCE</scope>
    <source>
        <strain evidence="2">NCAIM Y.01608</strain>
    </source>
</reference>
<feature type="transmembrane region" description="Helical" evidence="1">
    <location>
        <begin position="12"/>
        <end position="31"/>
    </location>
</feature>
<gene>
    <name evidence="2" type="ORF">OGATHE_003493</name>
</gene>
<proteinExistence type="predicted"/>
<sequence>MFFPRFFRPSEVSVFLIPCSPTLCLAALVIFPTLNPIFLSFDTTAGVIAAVIGRRINIKDLCIAYATANSVHKVEYPDSLDFPVSWSEFTGSPFRQPIHLRNWSWYSLIASSPAEWTIRKVMGRSIQLKAKYTPRAEYPYSCISNLIPLGFFAPGI</sequence>
<evidence type="ECO:0000313" key="3">
    <source>
        <dbReference type="Proteomes" id="UP000788993"/>
    </source>
</evidence>
<reference evidence="2" key="2">
    <citation type="submission" date="2021-01" db="EMBL/GenBank/DDBJ databases">
        <authorList>
            <person name="Schikora-Tamarit M.A."/>
        </authorList>
    </citation>
    <scope>NUCLEOTIDE SEQUENCE</scope>
    <source>
        <strain evidence="2">NCAIM Y.01608</strain>
    </source>
</reference>
<keyword evidence="1" id="KW-0472">Membrane</keyword>
<dbReference type="EMBL" id="JAEUBD010001178">
    <property type="protein sequence ID" value="KAH3664678.1"/>
    <property type="molecule type" value="Genomic_DNA"/>
</dbReference>
<evidence type="ECO:0000256" key="1">
    <source>
        <dbReference type="SAM" id="Phobius"/>
    </source>
</evidence>
<keyword evidence="1" id="KW-0812">Transmembrane</keyword>
<keyword evidence="3" id="KW-1185">Reference proteome</keyword>
<accession>A0A9P8P350</accession>
<organism evidence="2 3">
    <name type="scientific">Ogataea polymorpha</name>
    <dbReference type="NCBI Taxonomy" id="460523"/>
    <lineage>
        <taxon>Eukaryota</taxon>
        <taxon>Fungi</taxon>
        <taxon>Dikarya</taxon>
        <taxon>Ascomycota</taxon>
        <taxon>Saccharomycotina</taxon>
        <taxon>Pichiomycetes</taxon>
        <taxon>Pichiales</taxon>
        <taxon>Pichiaceae</taxon>
        <taxon>Ogataea</taxon>
    </lineage>
</organism>
<evidence type="ECO:0000313" key="2">
    <source>
        <dbReference type="EMBL" id="KAH3664678.1"/>
    </source>
</evidence>
<comment type="caution">
    <text evidence="2">The sequence shown here is derived from an EMBL/GenBank/DDBJ whole genome shotgun (WGS) entry which is preliminary data.</text>
</comment>
<dbReference type="Proteomes" id="UP000788993">
    <property type="component" value="Unassembled WGS sequence"/>
</dbReference>
<name>A0A9P8P350_9ASCO</name>
<protein>
    <submittedName>
        <fullName evidence="2">Uncharacterized protein</fullName>
    </submittedName>
</protein>